<dbReference type="Proteomes" id="UP000321514">
    <property type="component" value="Unassembled WGS sequence"/>
</dbReference>
<evidence type="ECO:0000313" key="1">
    <source>
        <dbReference type="EMBL" id="GEN13392.1"/>
    </source>
</evidence>
<reference evidence="2 3" key="1">
    <citation type="submission" date="2016-10" db="EMBL/GenBank/DDBJ databases">
        <authorList>
            <person name="Varghese N."/>
            <person name="Submissions S."/>
        </authorList>
    </citation>
    <scope>NUCLEOTIDE SEQUENCE [LARGE SCALE GENOMIC DNA]</scope>
    <source>
        <strain evidence="2 3">DSM 16525</strain>
    </source>
</reference>
<gene>
    <name evidence="1" type="ORF">MFU01_84290</name>
    <name evidence="2" type="ORF">SAMN05443572_12022</name>
</gene>
<reference evidence="1 4" key="2">
    <citation type="submission" date="2019-07" db="EMBL/GenBank/DDBJ databases">
        <title>Whole genome shotgun sequence of Myxococcus fulvus NBRC 100333.</title>
        <authorList>
            <person name="Hosoyama A."/>
            <person name="Uohara A."/>
            <person name="Ohji S."/>
            <person name="Ichikawa N."/>
        </authorList>
    </citation>
    <scope>NUCLEOTIDE SEQUENCE [LARGE SCALE GENOMIC DNA]</scope>
    <source>
        <strain evidence="1 4">NBRC 100333</strain>
    </source>
</reference>
<evidence type="ECO:0000313" key="2">
    <source>
        <dbReference type="EMBL" id="SEU42659.1"/>
    </source>
</evidence>
<dbReference type="AlphaFoldDB" id="A0A511TJ75"/>
<evidence type="ECO:0000313" key="3">
    <source>
        <dbReference type="Proteomes" id="UP000183760"/>
    </source>
</evidence>
<name>A0A511TJ75_MYXFU</name>
<dbReference type="EMBL" id="FOIB01000020">
    <property type="protein sequence ID" value="SEU42659.1"/>
    <property type="molecule type" value="Genomic_DNA"/>
</dbReference>
<dbReference type="Proteomes" id="UP000183760">
    <property type="component" value="Unassembled WGS sequence"/>
</dbReference>
<sequence length="325" mass="35790">MKVTVLLNLVRQNMLNYSTVIELLAQQPTTTSSHAHMHLFDKQLGQGDAHLFPKASAPLTTYSPSNMSALAEGSVYLDEERLAPDESYNERTGLPARAELRGPDITQAYVRRLPDGGSGKPLEVDVSPTALPSLLMDGHKYVMDKASGSIKLFNKFVSRGPVIQPARKKTSSHSMFPDSESMVMHLTAALYSKAGEMALSHLMLNPGDPGKTVGVFSKTAVRHVKNFDKTQRLRNKGTLKERTRKYDAGENLIAGFDYRDAPIDHVVVVLAKAEKGDLLVRTCYPSAMTTLDTIETASLPLQDIFEPSIGDHRLVPVIDVPQIHW</sequence>
<keyword evidence="3" id="KW-1185">Reference proteome</keyword>
<dbReference type="EMBL" id="BJXR01000079">
    <property type="protein sequence ID" value="GEN13392.1"/>
    <property type="molecule type" value="Genomic_DNA"/>
</dbReference>
<dbReference type="RefSeq" id="WP_074959401.1">
    <property type="nucleotide sequence ID" value="NZ_BJXR01000079.1"/>
</dbReference>
<accession>A0A511TJ75</accession>
<organism evidence="1 4">
    <name type="scientific">Myxococcus fulvus</name>
    <dbReference type="NCBI Taxonomy" id="33"/>
    <lineage>
        <taxon>Bacteria</taxon>
        <taxon>Pseudomonadati</taxon>
        <taxon>Myxococcota</taxon>
        <taxon>Myxococcia</taxon>
        <taxon>Myxococcales</taxon>
        <taxon>Cystobacterineae</taxon>
        <taxon>Myxococcaceae</taxon>
        <taxon>Myxococcus</taxon>
    </lineage>
</organism>
<proteinExistence type="predicted"/>
<comment type="caution">
    <text evidence="1">The sequence shown here is derived from an EMBL/GenBank/DDBJ whole genome shotgun (WGS) entry which is preliminary data.</text>
</comment>
<evidence type="ECO:0000313" key="4">
    <source>
        <dbReference type="Proteomes" id="UP000321514"/>
    </source>
</evidence>
<protein>
    <submittedName>
        <fullName evidence="1">Uncharacterized protein</fullName>
    </submittedName>
</protein>
<dbReference type="OrthoDB" id="10011580at2"/>